<evidence type="ECO:0000256" key="1">
    <source>
        <dbReference type="ARBA" id="ARBA00023239"/>
    </source>
</evidence>
<evidence type="ECO:0000313" key="6">
    <source>
        <dbReference type="EMBL" id="GEL45444.1"/>
    </source>
</evidence>
<dbReference type="EMBL" id="JACHDN010000001">
    <property type="protein sequence ID" value="MBB5473128.1"/>
    <property type="molecule type" value="Genomic_DNA"/>
</dbReference>
<evidence type="ECO:0000313" key="7">
    <source>
        <dbReference type="EMBL" id="MBB5473128.1"/>
    </source>
</evidence>
<evidence type="ECO:0000313" key="8">
    <source>
        <dbReference type="Proteomes" id="UP000321723"/>
    </source>
</evidence>
<evidence type="ECO:0000256" key="4">
    <source>
        <dbReference type="ARBA" id="ARBA00047208"/>
    </source>
</evidence>
<dbReference type="EMBL" id="BJVQ01000004">
    <property type="protein sequence ID" value="GEL45444.1"/>
    <property type="molecule type" value="Genomic_DNA"/>
</dbReference>
<dbReference type="Proteomes" id="UP000564629">
    <property type="component" value="Unassembled WGS sequence"/>
</dbReference>
<evidence type="ECO:0000256" key="3">
    <source>
        <dbReference type="ARBA" id="ARBA00046336"/>
    </source>
</evidence>
<dbReference type="Pfam" id="PF19906">
    <property type="entry name" value="CGDB"/>
    <property type="match status" value="1"/>
</dbReference>
<comment type="similarity">
    <text evidence="3">Belongs to the C-glycoside deglycosidase beta subunit family.</text>
</comment>
<reference evidence="6 8" key="1">
    <citation type="submission" date="2019-07" db="EMBL/GenBank/DDBJ databases">
        <title>Whole genome shotgun sequence of Cellulomonas hominis NBRC 16055.</title>
        <authorList>
            <person name="Hosoyama A."/>
            <person name="Uohara A."/>
            <person name="Ohji S."/>
            <person name="Ichikawa N."/>
        </authorList>
    </citation>
    <scope>NUCLEOTIDE SEQUENCE [LARGE SCALE GENOMIC DNA]</scope>
    <source>
        <strain evidence="6 8">NBRC 16055</strain>
    </source>
</reference>
<keyword evidence="8" id="KW-1185">Reference proteome</keyword>
<keyword evidence="1" id="KW-0456">Lyase</keyword>
<dbReference type="RefSeq" id="WP_221286336.1">
    <property type="nucleotide sequence ID" value="NZ_BJVQ01000004.1"/>
</dbReference>
<dbReference type="InterPro" id="IPR045959">
    <property type="entry name" value="CGDB"/>
</dbReference>
<sequence length="131" mass="14478">MTEVFDSYVFTEGSARNVVTASGAGAFQVETLITYYRGIPLSMVHAVELVVDGAEVPRDELVVSPDGADWFTLDEAATVTTYRWEYGTPLRVRWLNGGLPAGDHEVTLRLKIRVAYIPIPFGGERTRTITL</sequence>
<keyword evidence="2" id="KW-0119">Carbohydrate metabolism</keyword>
<dbReference type="AlphaFoldDB" id="A0A511FA59"/>
<protein>
    <recommendedName>
        <fullName evidence="4">C-deglycosylation enzyme beta subunit</fullName>
    </recommendedName>
</protein>
<proteinExistence type="inferred from homology"/>
<feature type="domain" description="C-glycoside deglycosidase beta subunit" evidence="5">
    <location>
        <begin position="5"/>
        <end position="116"/>
    </location>
</feature>
<comment type="caution">
    <text evidence="6">The sequence shown here is derived from an EMBL/GenBank/DDBJ whole genome shotgun (WGS) entry which is preliminary data.</text>
</comment>
<dbReference type="Proteomes" id="UP000321723">
    <property type="component" value="Unassembled WGS sequence"/>
</dbReference>
<organism evidence="6 8">
    <name type="scientific">Cellulomonas hominis</name>
    <dbReference type="NCBI Taxonomy" id="156981"/>
    <lineage>
        <taxon>Bacteria</taxon>
        <taxon>Bacillati</taxon>
        <taxon>Actinomycetota</taxon>
        <taxon>Actinomycetes</taxon>
        <taxon>Micrococcales</taxon>
        <taxon>Cellulomonadaceae</taxon>
        <taxon>Cellulomonas</taxon>
    </lineage>
</organism>
<dbReference type="GO" id="GO:0016829">
    <property type="term" value="F:lyase activity"/>
    <property type="evidence" value="ECO:0007669"/>
    <property type="project" value="UniProtKB-KW"/>
</dbReference>
<gene>
    <name evidence="6" type="ORF">CHO01_05600</name>
    <name evidence="7" type="ORF">HNR08_001864</name>
</gene>
<evidence type="ECO:0000259" key="5">
    <source>
        <dbReference type="Pfam" id="PF19906"/>
    </source>
</evidence>
<evidence type="ECO:0000256" key="2">
    <source>
        <dbReference type="ARBA" id="ARBA00023277"/>
    </source>
</evidence>
<reference evidence="7 9" key="2">
    <citation type="submission" date="2020-08" db="EMBL/GenBank/DDBJ databases">
        <title>Sequencing the genomes of 1000 actinobacteria strains.</title>
        <authorList>
            <person name="Klenk H.-P."/>
        </authorList>
    </citation>
    <scope>NUCLEOTIDE SEQUENCE [LARGE SCALE GENOMIC DNA]</scope>
    <source>
        <strain evidence="7 9">DSM 9581</strain>
    </source>
</reference>
<accession>A0A511FA59</accession>
<name>A0A511FA59_9CELL</name>
<evidence type="ECO:0000313" key="9">
    <source>
        <dbReference type="Proteomes" id="UP000564629"/>
    </source>
</evidence>